<dbReference type="RefSeq" id="WP_187434511.1">
    <property type="nucleotide sequence ID" value="NZ_VNHS01000016.1"/>
</dbReference>
<feature type="domain" description="Polysaccharide chain length determinant N-terminal" evidence="8">
    <location>
        <begin position="3"/>
        <end position="92"/>
    </location>
</feature>
<keyword evidence="6 7" id="KW-0472">Membrane</keyword>
<accession>A0A5S5BPM7</accession>
<keyword evidence="10" id="KW-1185">Reference proteome</keyword>
<evidence type="ECO:0000259" key="8">
    <source>
        <dbReference type="Pfam" id="PF02706"/>
    </source>
</evidence>
<feature type="transmembrane region" description="Helical" evidence="7">
    <location>
        <begin position="174"/>
        <end position="192"/>
    </location>
</feature>
<keyword evidence="4 7" id="KW-0812">Transmembrane</keyword>
<evidence type="ECO:0000256" key="7">
    <source>
        <dbReference type="SAM" id="Phobius"/>
    </source>
</evidence>
<dbReference type="PANTHER" id="PTHR32309">
    <property type="entry name" value="TYROSINE-PROTEIN KINASE"/>
    <property type="match status" value="1"/>
</dbReference>
<comment type="subcellular location">
    <subcellularLocation>
        <location evidence="1">Cell membrane</location>
        <topology evidence="1">Multi-pass membrane protein</topology>
    </subcellularLocation>
</comment>
<dbReference type="Pfam" id="PF02706">
    <property type="entry name" value="Wzz"/>
    <property type="match status" value="1"/>
</dbReference>
<dbReference type="EMBL" id="VNHS01000016">
    <property type="protein sequence ID" value="TYP69135.1"/>
    <property type="molecule type" value="Genomic_DNA"/>
</dbReference>
<dbReference type="InterPro" id="IPR003856">
    <property type="entry name" value="LPS_length_determ_N"/>
</dbReference>
<evidence type="ECO:0000256" key="3">
    <source>
        <dbReference type="ARBA" id="ARBA00022475"/>
    </source>
</evidence>
<protein>
    <submittedName>
        <fullName evidence="9">Capsular polysaccharide biosynthesis protein</fullName>
    </submittedName>
</protein>
<evidence type="ECO:0000313" key="10">
    <source>
        <dbReference type="Proteomes" id="UP000323257"/>
    </source>
</evidence>
<dbReference type="AlphaFoldDB" id="A0A5S5BPM7"/>
<proteinExistence type="inferred from homology"/>
<keyword evidence="5 7" id="KW-1133">Transmembrane helix</keyword>
<evidence type="ECO:0000256" key="6">
    <source>
        <dbReference type="ARBA" id="ARBA00023136"/>
    </source>
</evidence>
<reference evidence="9 10" key="1">
    <citation type="submission" date="2019-07" db="EMBL/GenBank/DDBJ databases">
        <title>Genomic Encyclopedia of Type Strains, Phase III (KMG-III): the genomes of soil and plant-associated and newly described type strains.</title>
        <authorList>
            <person name="Whitman W."/>
        </authorList>
    </citation>
    <scope>NUCLEOTIDE SEQUENCE [LARGE SCALE GENOMIC DNA]</scope>
    <source>
        <strain evidence="9 10">BL24</strain>
    </source>
</reference>
<dbReference type="GO" id="GO:0005886">
    <property type="term" value="C:plasma membrane"/>
    <property type="evidence" value="ECO:0007669"/>
    <property type="project" value="UniProtKB-SubCell"/>
</dbReference>
<organism evidence="9 10">
    <name type="scientific">Paenibacillus methanolicus</name>
    <dbReference type="NCBI Taxonomy" id="582686"/>
    <lineage>
        <taxon>Bacteria</taxon>
        <taxon>Bacillati</taxon>
        <taxon>Bacillota</taxon>
        <taxon>Bacilli</taxon>
        <taxon>Bacillales</taxon>
        <taxon>Paenibacillaceae</taxon>
        <taxon>Paenibacillus</taxon>
    </lineage>
</organism>
<evidence type="ECO:0000256" key="4">
    <source>
        <dbReference type="ARBA" id="ARBA00022692"/>
    </source>
</evidence>
<dbReference type="InterPro" id="IPR050445">
    <property type="entry name" value="Bact_polysacc_biosynth/exp"/>
</dbReference>
<sequence>MEFERLVYAIIRKIWLVVLLALVGGVAAGSLSVATAQPVYQTETTLFVMKRSSSMLSGEAITYNDIALSRELIKDFSQILLSARVIEPAVREVGIEGVTSADVSVATGIRLIEESNVMSIVITWPDATEAVNIANAVGRSFASVIGSLTNDTNSVGIIDEARVAYSVPPGHAKMVIFGIMAGLLLSLAYIYVREIFDSTIRSAKEIERGLELKVIGIIPEYNIS</sequence>
<dbReference type="PANTHER" id="PTHR32309:SF31">
    <property type="entry name" value="CAPSULAR EXOPOLYSACCHARIDE FAMILY"/>
    <property type="match status" value="1"/>
</dbReference>
<keyword evidence="3" id="KW-1003">Cell membrane</keyword>
<evidence type="ECO:0000256" key="1">
    <source>
        <dbReference type="ARBA" id="ARBA00004651"/>
    </source>
</evidence>
<evidence type="ECO:0000256" key="2">
    <source>
        <dbReference type="ARBA" id="ARBA00006683"/>
    </source>
</evidence>
<evidence type="ECO:0000313" key="9">
    <source>
        <dbReference type="EMBL" id="TYP69135.1"/>
    </source>
</evidence>
<evidence type="ECO:0000256" key="5">
    <source>
        <dbReference type="ARBA" id="ARBA00022989"/>
    </source>
</evidence>
<gene>
    <name evidence="9" type="ORF">BCM02_11611</name>
</gene>
<comment type="similarity">
    <text evidence="2">Belongs to the CpsC/CapA family.</text>
</comment>
<name>A0A5S5BPM7_9BACL</name>
<comment type="caution">
    <text evidence="9">The sequence shown here is derived from an EMBL/GenBank/DDBJ whole genome shotgun (WGS) entry which is preliminary data.</text>
</comment>
<dbReference type="Proteomes" id="UP000323257">
    <property type="component" value="Unassembled WGS sequence"/>
</dbReference>